<dbReference type="RefSeq" id="XP_029217205.1">
    <property type="nucleotide sequence ID" value="XM_029366745.1"/>
</dbReference>
<dbReference type="CDD" id="cd09993">
    <property type="entry name" value="HDAC_classIV"/>
    <property type="match status" value="1"/>
</dbReference>
<evidence type="ECO:0000313" key="4">
    <source>
        <dbReference type="EMBL" id="PFH33196.1"/>
    </source>
</evidence>
<evidence type="ECO:0000313" key="5">
    <source>
        <dbReference type="Proteomes" id="UP000224006"/>
    </source>
</evidence>
<protein>
    <recommendedName>
        <fullName evidence="3">Histone deacetylase domain-containing protein</fullName>
    </recommendedName>
</protein>
<name>A0A2A9MB88_BESBE</name>
<dbReference type="Gene3D" id="3.40.800.20">
    <property type="entry name" value="Histone deacetylase domain"/>
    <property type="match status" value="1"/>
</dbReference>
<evidence type="ECO:0000259" key="3">
    <source>
        <dbReference type="Pfam" id="PF00850"/>
    </source>
</evidence>
<dbReference type="InterPro" id="IPR023801">
    <property type="entry name" value="His_deacetylse_dom"/>
</dbReference>
<dbReference type="GeneID" id="40313321"/>
<sequence>MRRERQMLGEQLDRADQSVKGASDYEAENGERTGVTGGAHEDASPGTRVTRKASQQGGPPRHDACGWCHDGATATKAAVQAGSSASRFSLFSPVHDHSLICSWLRRVHTPDYVRAASSASLPEEEQRKIGLPVTRSYADKSLAEVSATVLGTWLACRFGLACVVGGGNHHAKQAGGGKFCLFNDVSVGAALALSHGLAERILILDLDVHQGDGTAEIFANEPRVKTVSIHCSDNFPFPKAKSDIDIELPAGTTDETYLHILNQVLPAVLRSHRPTLVFYVAGVDVHERDKFGNFALTDGGLRKREEVVFQHCLQYNREIYGREQQAAPRGYSPQMAGLHSPAGGRYEASAKDAEDLRHFLAASGAGSWGGKASHLRHASSPGFCTDVNSTAKGRPEAALSSQEVHGGASPLGVCCVVAGGYDDDIEQTVRKHAVLFE</sequence>
<dbReference type="AlphaFoldDB" id="A0A2A9MB88"/>
<keyword evidence="1" id="KW-0378">Hydrolase</keyword>
<evidence type="ECO:0000256" key="1">
    <source>
        <dbReference type="ARBA" id="ARBA00022801"/>
    </source>
</evidence>
<dbReference type="PANTHER" id="PTHR10625">
    <property type="entry name" value="HISTONE DEACETYLASE HDAC1-RELATED"/>
    <property type="match status" value="1"/>
</dbReference>
<feature type="compositionally biased region" description="Basic and acidic residues" evidence="2">
    <location>
        <begin position="1"/>
        <end position="17"/>
    </location>
</feature>
<dbReference type="InterPro" id="IPR044150">
    <property type="entry name" value="HDAC_classIV"/>
</dbReference>
<dbReference type="GO" id="GO:0004407">
    <property type="term" value="F:histone deacetylase activity"/>
    <property type="evidence" value="ECO:0007669"/>
    <property type="project" value="InterPro"/>
</dbReference>
<feature type="domain" description="Histone deacetylase" evidence="3">
    <location>
        <begin position="98"/>
        <end position="316"/>
    </location>
</feature>
<dbReference type="VEuPathDB" id="ToxoDB:BESB_083950"/>
<comment type="caution">
    <text evidence="4">The sequence shown here is derived from an EMBL/GenBank/DDBJ whole genome shotgun (WGS) entry which is preliminary data.</text>
</comment>
<dbReference type="GO" id="GO:0040029">
    <property type="term" value="P:epigenetic regulation of gene expression"/>
    <property type="evidence" value="ECO:0007669"/>
    <property type="project" value="TreeGrafter"/>
</dbReference>
<proteinExistence type="predicted"/>
<dbReference type="EMBL" id="NWUJ01000009">
    <property type="protein sequence ID" value="PFH33196.1"/>
    <property type="molecule type" value="Genomic_DNA"/>
</dbReference>
<dbReference type="Proteomes" id="UP000224006">
    <property type="component" value="Chromosome VIII"/>
</dbReference>
<reference evidence="4 5" key="1">
    <citation type="submission" date="2017-09" db="EMBL/GenBank/DDBJ databases">
        <title>Genome sequencing of Besnoitia besnoiti strain Bb-Ger1.</title>
        <authorList>
            <person name="Schares G."/>
            <person name="Venepally P."/>
            <person name="Lorenzi H.A."/>
        </authorList>
    </citation>
    <scope>NUCLEOTIDE SEQUENCE [LARGE SCALE GENOMIC DNA]</scope>
    <source>
        <strain evidence="4 5">Bb-Ger1</strain>
    </source>
</reference>
<feature type="region of interest" description="Disordered" evidence="2">
    <location>
        <begin position="1"/>
        <end position="65"/>
    </location>
</feature>
<keyword evidence="5" id="KW-1185">Reference proteome</keyword>
<dbReference type="InterPro" id="IPR037138">
    <property type="entry name" value="His_deacetylse_dom_sf"/>
</dbReference>
<dbReference type="Pfam" id="PF00850">
    <property type="entry name" value="Hist_deacetyl"/>
    <property type="match status" value="1"/>
</dbReference>
<dbReference type="PRINTS" id="PR01270">
    <property type="entry name" value="HDASUPER"/>
</dbReference>
<organism evidence="4 5">
    <name type="scientific">Besnoitia besnoiti</name>
    <name type="common">Apicomplexan protozoan</name>
    <dbReference type="NCBI Taxonomy" id="94643"/>
    <lineage>
        <taxon>Eukaryota</taxon>
        <taxon>Sar</taxon>
        <taxon>Alveolata</taxon>
        <taxon>Apicomplexa</taxon>
        <taxon>Conoidasida</taxon>
        <taxon>Coccidia</taxon>
        <taxon>Eucoccidiorida</taxon>
        <taxon>Eimeriorina</taxon>
        <taxon>Sarcocystidae</taxon>
        <taxon>Besnoitia</taxon>
    </lineage>
</organism>
<dbReference type="InterPro" id="IPR023696">
    <property type="entry name" value="Ureohydrolase_dom_sf"/>
</dbReference>
<evidence type="ECO:0000256" key="2">
    <source>
        <dbReference type="SAM" id="MobiDB-lite"/>
    </source>
</evidence>
<accession>A0A2A9MB88</accession>
<dbReference type="OrthoDB" id="437693at2759"/>
<dbReference type="STRING" id="94643.A0A2A9MB88"/>
<dbReference type="SUPFAM" id="SSF52768">
    <property type="entry name" value="Arginase/deacetylase"/>
    <property type="match status" value="1"/>
</dbReference>
<dbReference type="InterPro" id="IPR000286">
    <property type="entry name" value="HDACs"/>
</dbReference>
<dbReference type="KEGG" id="bbes:BESB_083950"/>
<dbReference type="GO" id="GO:0016787">
    <property type="term" value="F:hydrolase activity"/>
    <property type="evidence" value="ECO:0007669"/>
    <property type="project" value="UniProtKB-KW"/>
</dbReference>
<dbReference type="PANTHER" id="PTHR10625:SF19">
    <property type="entry name" value="HISTONE DEACETYLASE 12"/>
    <property type="match status" value="1"/>
</dbReference>
<gene>
    <name evidence="4" type="ORF">BESB_083950</name>
</gene>